<gene>
    <name evidence="2" type="ORF">BE18_23145</name>
</gene>
<dbReference type="InterPro" id="IPR037026">
    <property type="entry name" value="Vgr_OB-fold_dom_sf"/>
</dbReference>
<dbReference type="InterPro" id="IPR017847">
    <property type="entry name" value="T6SS_RhsGE_Vgr_subset"/>
</dbReference>
<dbReference type="Pfam" id="PF05954">
    <property type="entry name" value="Phage_GPD"/>
    <property type="match status" value="1"/>
</dbReference>
<dbReference type="AlphaFoldDB" id="A0A150STM7"/>
<sequence length="617" mass="66150">MFEIELEIANKVVQSCHVLRVTGTEAMNELPRWEVEVLAAEALDLGAAAGSRALLSLRDELEGAARRIELLISEISDEGRERAFHRYTLVLAPALWQLTLQGGYRVFLDKAAHEIVAEVLRDAGVPAERLDLRLAGDYARRRQCAQYGERAWSFIERLLADEGISYWFDTAGDREVLVLGDTPEAHDGIAAPVTVPYQDASGMVRRRSIDELTSTAEVAPSSVLVRDFDVQNPDVYIEGAAGGGALSYFEYPAFMPTSAAAQRRAEVRLEQLRRFAVRALAASDCTRMQPGRRLRVEGCVDDEMNREYLVVRVEHAYRRPAPRDAAAPYRNRLLLVPAGETPFRPAVPARAPRVEGIESAVITGPPGEEIHVDELGRVKLRFLWDPSGIADDRSSAWVRCLQWPLGGAMLLPRVGWEVPVVYLDGNPDVPFVLGRHYNATAVVPYALPARAATTTLQSTTSPGGGGTNEIRMSDDAGREELFLHAARDQSVSVGGAARTEVGADLTQDVGLSLAHVVLGAQAHAVGGSQSVNVGTTFATAARGAVSLSVGGAELLSAGGNRTVAASGEYTEVVGAAYALQCNQANMQVDGAFVQATGGSSTLAATLGVTESVAGARV</sequence>
<dbReference type="SUPFAM" id="SSF69279">
    <property type="entry name" value="Phage tail proteins"/>
    <property type="match status" value="2"/>
</dbReference>
<accession>A0A150STM7</accession>
<dbReference type="SUPFAM" id="SSF69349">
    <property type="entry name" value="Phage fibre proteins"/>
    <property type="match status" value="1"/>
</dbReference>
<reference evidence="2 3" key="1">
    <citation type="submission" date="2014-02" db="EMBL/GenBank/DDBJ databases">
        <title>The small core and large imbalanced accessory genome model reveals a collaborative survival strategy of Sorangium cellulosum strains in nature.</title>
        <authorList>
            <person name="Han K."/>
            <person name="Peng R."/>
            <person name="Blom J."/>
            <person name="Li Y.-Z."/>
        </authorList>
    </citation>
    <scope>NUCLEOTIDE SEQUENCE [LARGE SCALE GENOMIC DNA]</scope>
    <source>
        <strain evidence="2 3">So0149</strain>
    </source>
</reference>
<dbReference type="EMBL" id="JEMC01001626">
    <property type="protein sequence ID" value="KYF95638.1"/>
    <property type="molecule type" value="Genomic_DNA"/>
</dbReference>
<dbReference type="SUPFAM" id="SSF69255">
    <property type="entry name" value="gp5 N-terminal domain-like"/>
    <property type="match status" value="1"/>
</dbReference>
<comment type="caution">
    <text evidence="2">The sequence shown here is derived from an EMBL/GenBank/DDBJ whole genome shotgun (WGS) entry which is preliminary data.</text>
</comment>
<feature type="non-terminal residue" evidence="2">
    <location>
        <position position="617"/>
    </location>
</feature>
<dbReference type="NCBIfam" id="TIGR03361">
    <property type="entry name" value="VI_Rhs_Vgr"/>
    <property type="match status" value="1"/>
</dbReference>
<dbReference type="Gene3D" id="4.10.220.110">
    <property type="match status" value="1"/>
</dbReference>
<proteinExistence type="predicted"/>
<dbReference type="InterPro" id="IPR054030">
    <property type="entry name" value="Gp5_Vgr_C"/>
</dbReference>
<dbReference type="Pfam" id="PF22178">
    <property type="entry name" value="Gp5_trimer_C"/>
    <property type="match status" value="1"/>
</dbReference>
<protein>
    <recommendedName>
        <fullName evidence="1">Gp5/Type VI secretion system Vgr C-terminal trimerisation domain-containing protein</fullName>
    </recommendedName>
</protein>
<organism evidence="2 3">
    <name type="scientific">Sorangium cellulosum</name>
    <name type="common">Polyangium cellulosum</name>
    <dbReference type="NCBI Taxonomy" id="56"/>
    <lineage>
        <taxon>Bacteria</taxon>
        <taxon>Pseudomonadati</taxon>
        <taxon>Myxococcota</taxon>
        <taxon>Polyangia</taxon>
        <taxon>Polyangiales</taxon>
        <taxon>Polyangiaceae</taxon>
        <taxon>Sorangium</taxon>
    </lineage>
</organism>
<evidence type="ECO:0000313" key="2">
    <source>
        <dbReference type="EMBL" id="KYF95638.1"/>
    </source>
</evidence>
<dbReference type="Gene3D" id="2.40.50.230">
    <property type="entry name" value="Gp5 N-terminal domain"/>
    <property type="match status" value="1"/>
</dbReference>
<dbReference type="Proteomes" id="UP000075515">
    <property type="component" value="Unassembled WGS sequence"/>
</dbReference>
<dbReference type="Gene3D" id="3.55.50.10">
    <property type="entry name" value="Baseplate protein-like domains"/>
    <property type="match status" value="1"/>
</dbReference>
<dbReference type="InterPro" id="IPR006533">
    <property type="entry name" value="T6SS_Vgr_RhsGE"/>
</dbReference>
<evidence type="ECO:0000313" key="3">
    <source>
        <dbReference type="Proteomes" id="UP000075515"/>
    </source>
</evidence>
<name>A0A150STM7_SORCE</name>
<dbReference type="NCBIfam" id="TIGR01646">
    <property type="entry name" value="vgr_GE"/>
    <property type="match status" value="1"/>
</dbReference>
<evidence type="ECO:0000259" key="1">
    <source>
        <dbReference type="Pfam" id="PF22178"/>
    </source>
</evidence>
<feature type="domain" description="Gp5/Type VI secretion system Vgr C-terminal trimerisation" evidence="1">
    <location>
        <begin position="455"/>
        <end position="563"/>
    </location>
</feature>
<dbReference type="Gene3D" id="2.30.110.50">
    <property type="match status" value="1"/>
</dbReference>